<protein>
    <recommendedName>
        <fullName evidence="3">Beta-hexosaminidase bacterial type N-terminal domain-containing protein</fullName>
    </recommendedName>
</protein>
<dbReference type="RefSeq" id="WP_344976983.1">
    <property type="nucleotide sequence ID" value="NZ_BAABFN010000002.1"/>
</dbReference>
<proteinExistence type="predicted"/>
<name>A0ABP8FKV8_9BACT</name>
<evidence type="ECO:0008006" key="3">
    <source>
        <dbReference type="Google" id="ProtNLM"/>
    </source>
</evidence>
<evidence type="ECO:0000313" key="1">
    <source>
        <dbReference type="EMBL" id="GAA4306138.1"/>
    </source>
</evidence>
<keyword evidence="2" id="KW-1185">Reference proteome</keyword>
<accession>A0ABP8FKV8</accession>
<dbReference type="EMBL" id="BAABFN010000002">
    <property type="protein sequence ID" value="GAA4306138.1"/>
    <property type="molecule type" value="Genomic_DNA"/>
</dbReference>
<dbReference type="Proteomes" id="UP001501207">
    <property type="component" value="Unassembled WGS sequence"/>
</dbReference>
<evidence type="ECO:0000313" key="2">
    <source>
        <dbReference type="Proteomes" id="UP001501207"/>
    </source>
</evidence>
<dbReference type="InterPro" id="IPR017853">
    <property type="entry name" value="GH"/>
</dbReference>
<gene>
    <name evidence="1" type="ORF">GCM10023143_11860</name>
</gene>
<organism evidence="1 2">
    <name type="scientific">Compostibacter hankyongensis</name>
    <dbReference type="NCBI Taxonomy" id="1007089"/>
    <lineage>
        <taxon>Bacteria</taxon>
        <taxon>Pseudomonadati</taxon>
        <taxon>Bacteroidota</taxon>
        <taxon>Chitinophagia</taxon>
        <taxon>Chitinophagales</taxon>
        <taxon>Chitinophagaceae</taxon>
        <taxon>Compostibacter</taxon>
    </lineage>
</organism>
<dbReference type="SUPFAM" id="SSF51445">
    <property type="entry name" value="(Trans)glycosidases"/>
    <property type="match status" value="1"/>
</dbReference>
<sequence length="765" mass="85299">MRREKLFFIVFMLLSLGDRPARAQESLPTGNHPEAIAFNYFPDKAYAVVWRNWNLVNPARIAKTLGCLEQTVGEMAAAMGLPPAIAVPPDFKKKAYITVIRRNWHLLPYSQLLTLLDMTEGDLAVALREDDFLFTKLGGLKPHCTPVHYTPPDHKTNERLRQMRRLVQHYFGKMRDQPAEQRFHFITELEGFRMPPGTVLTNQEGLRFIYSYFGVFGDPLVDTSLNPYPDGLLARLAGKGINGIWMHVVLNQLAPGGPDFPEYGKGAAQRLATLTNIVKRAAQYGIKVYLYMNEPRAMPAAFFKKRPDMAGVREGDLVTLCTSNPKVRDRITGSLAYVFRHVPGLGGVFTITGSENLTSCASHGGQAGCPRCSKRSYADIIAEVNTAIERGVHQGNPEAKVIIWDWGWNDRYAAEIIRKLPKSVWFMSVSEWAKTFERGGVRSAVGEYSISVAGPGPRAMSHWAMAKAAGLKTVAKVQLNNSWELSAVPWLPVMDLIAEHLSRLAAAHVDGQMLSWSLGGYPSPNLEIAQAFSVNPGADPGRVLDTLAAQRYGKDAAPWARKAWTAFSQAFRQFPYSAGGLYMGPQQVGPANLLFARPTGYHATMVGFPYDDLKSWRSNYPDTIFITQFDRVAEGWLSGLTYLDKAVKSSDRDKQQTAARDLFIARAAYLHFASVANQARFVMERDSLLGEPLPAAAKERLKKHLGRVLDREITFARELYGITRADARIGFEASNQYYYTPQDLVEKVLDCAYVREQLLGQHGGK</sequence>
<reference evidence="2" key="1">
    <citation type="journal article" date="2019" name="Int. J. Syst. Evol. Microbiol.">
        <title>The Global Catalogue of Microorganisms (GCM) 10K type strain sequencing project: providing services to taxonomists for standard genome sequencing and annotation.</title>
        <authorList>
            <consortium name="The Broad Institute Genomics Platform"/>
            <consortium name="The Broad Institute Genome Sequencing Center for Infectious Disease"/>
            <person name="Wu L."/>
            <person name="Ma J."/>
        </authorList>
    </citation>
    <scope>NUCLEOTIDE SEQUENCE [LARGE SCALE GENOMIC DNA]</scope>
    <source>
        <strain evidence="2">JCM 17664</strain>
    </source>
</reference>
<comment type="caution">
    <text evidence="1">The sequence shown here is derived from an EMBL/GenBank/DDBJ whole genome shotgun (WGS) entry which is preliminary data.</text>
</comment>